<keyword evidence="1" id="KW-0812">Transmembrane</keyword>
<dbReference type="EMBL" id="OC319988">
    <property type="protein sequence ID" value="CAD7406903.1"/>
    <property type="molecule type" value="Genomic_DNA"/>
</dbReference>
<dbReference type="Gene3D" id="1.20.1070.10">
    <property type="entry name" value="Rhodopsin 7-helix transmembrane proteins"/>
    <property type="match status" value="1"/>
</dbReference>
<dbReference type="InterPro" id="IPR052808">
    <property type="entry name" value="GPCR_Mth-like"/>
</dbReference>
<organism evidence="2">
    <name type="scientific">Timema cristinae</name>
    <name type="common">Walking stick</name>
    <dbReference type="NCBI Taxonomy" id="61476"/>
    <lineage>
        <taxon>Eukaryota</taxon>
        <taxon>Metazoa</taxon>
        <taxon>Ecdysozoa</taxon>
        <taxon>Arthropoda</taxon>
        <taxon>Hexapoda</taxon>
        <taxon>Insecta</taxon>
        <taxon>Pterygota</taxon>
        <taxon>Neoptera</taxon>
        <taxon>Polyneoptera</taxon>
        <taxon>Phasmatodea</taxon>
        <taxon>Timematodea</taxon>
        <taxon>Timematoidea</taxon>
        <taxon>Timematidae</taxon>
        <taxon>Timema</taxon>
    </lineage>
</organism>
<accession>A0A7R9H3X8</accession>
<sequence length="114" mass="12976">MKIHHSTPAMDSRPDLPVTGKVDKVRLTAWSVYPQMRSRFIIYYAFLASFFWLNVMCFDIWWTFRGLASLTGIDSSLSIKREGCKSVISNTCGLPDPPVNSEEKTFSCSFLLKS</sequence>
<proteinExistence type="predicted"/>
<dbReference type="PANTHER" id="PTHR46953:SF1">
    <property type="entry name" value="G-PROTEIN COUPLED RECEPTOR MTH-LIKE 1-RELATED"/>
    <property type="match status" value="1"/>
</dbReference>
<keyword evidence="1" id="KW-0472">Membrane</keyword>
<evidence type="ECO:0000313" key="2">
    <source>
        <dbReference type="EMBL" id="CAD7406903.1"/>
    </source>
</evidence>
<gene>
    <name evidence="2" type="ORF">TCEB3V08_LOCUS8751</name>
</gene>
<dbReference type="PANTHER" id="PTHR46953">
    <property type="entry name" value="G-PROTEIN COUPLED RECEPTOR MTH-LIKE 1-RELATED"/>
    <property type="match status" value="1"/>
</dbReference>
<protein>
    <submittedName>
        <fullName evidence="2">Uncharacterized protein</fullName>
    </submittedName>
</protein>
<keyword evidence="1" id="KW-1133">Transmembrane helix</keyword>
<evidence type="ECO:0000256" key="1">
    <source>
        <dbReference type="SAM" id="Phobius"/>
    </source>
</evidence>
<name>A0A7R9H3X8_TIMCR</name>
<dbReference type="AlphaFoldDB" id="A0A7R9H3X8"/>
<feature type="transmembrane region" description="Helical" evidence="1">
    <location>
        <begin position="41"/>
        <end position="64"/>
    </location>
</feature>
<reference evidence="2" key="1">
    <citation type="submission" date="2020-11" db="EMBL/GenBank/DDBJ databases">
        <authorList>
            <person name="Tran Van P."/>
        </authorList>
    </citation>
    <scope>NUCLEOTIDE SEQUENCE</scope>
</reference>